<dbReference type="Pfam" id="PF01578">
    <property type="entry name" value="Cytochrom_C_asm"/>
    <property type="match status" value="1"/>
</dbReference>
<keyword evidence="2" id="KW-0201">Cytochrome c-type biogenesis</keyword>
<name>A0A1M5HJD7_9BACT</name>
<comment type="similarity">
    <text evidence="1">Belongs to the CcmF/CycK/Ccl1/NrfE/CcsA family.</text>
</comment>
<evidence type="ECO:0000259" key="5">
    <source>
        <dbReference type="Pfam" id="PF16327"/>
    </source>
</evidence>
<gene>
    <name evidence="6" type="ORF">SAMN05444008_11981</name>
</gene>
<keyword evidence="3" id="KW-0472">Membrane</keyword>
<evidence type="ECO:0000256" key="2">
    <source>
        <dbReference type="ARBA" id="ARBA00022748"/>
    </source>
</evidence>
<feature type="transmembrane region" description="Helical" evidence="3">
    <location>
        <begin position="382"/>
        <end position="407"/>
    </location>
</feature>
<feature type="transmembrane region" description="Helical" evidence="3">
    <location>
        <begin position="238"/>
        <end position="259"/>
    </location>
</feature>
<keyword evidence="7" id="KW-1185">Reference proteome</keyword>
<feature type="transmembrane region" description="Helical" evidence="3">
    <location>
        <begin position="791"/>
        <end position="811"/>
    </location>
</feature>
<dbReference type="InterPro" id="IPR002541">
    <property type="entry name" value="Cyt_c_assembly"/>
</dbReference>
<evidence type="ECO:0000313" key="6">
    <source>
        <dbReference type="EMBL" id="SHG16089.1"/>
    </source>
</evidence>
<keyword evidence="3" id="KW-0812">Transmembrane</keyword>
<protein>
    <submittedName>
        <fullName evidence="6">Cytochrome c-type biogenesis protein CcmF</fullName>
    </submittedName>
</protein>
<reference evidence="6 7" key="1">
    <citation type="submission" date="2016-11" db="EMBL/GenBank/DDBJ databases">
        <authorList>
            <person name="Jaros S."/>
            <person name="Januszkiewicz K."/>
            <person name="Wedrychowicz H."/>
        </authorList>
    </citation>
    <scope>NUCLEOTIDE SEQUENCE [LARGE SCALE GENOMIC DNA]</scope>
    <source>
        <strain evidence="6 7">DSM 26897</strain>
    </source>
</reference>
<feature type="transmembrane region" description="Helical" evidence="3">
    <location>
        <begin position="534"/>
        <end position="552"/>
    </location>
</feature>
<dbReference type="Proteomes" id="UP000184368">
    <property type="component" value="Unassembled WGS sequence"/>
</dbReference>
<feature type="transmembrane region" description="Helical" evidence="3">
    <location>
        <begin position="206"/>
        <end position="226"/>
    </location>
</feature>
<organism evidence="6 7">
    <name type="scientific">Cnuella takakiae</name>
    <dbReference type="NCBI Taxonomy" id="1302690"/>
    <lineage>
        <taxon>Bacteria</taxon>
        <taxon>Pseudomonadati</taxon>
        <taxon>Bacteroidota</taxon>
        <taxon>Chitinophagia</taxon>
        <taxon>Chitinophagales</taxon>
        <taxon>Chitinophagaceae</taxon>
        <taxon>Cnuella</taxon>
    </lineage>
</organism>
<dbReference type="GO" id="GO:0017004">
    <property type="term" value="P:cytochrome complex assembly"/>
    <property type="evidence" value="ECO:0007669"/>
    <property type="project" value="UniProtKB-KW"/>
</dbReference>
<sequence length="821" mass="91584">MDFVGEHLLPGRLGHFFLLLSFIASIAATFGYIKSLQGNRLADESRNWKKLARYFFIAEALSVFAVFGILYYIVQSHLFEYKYAWQHSSRTLEPKYLLAAIWEGQEGSFLLWSIWHCVLGLVVIAREKEWEAPVMAVVSFAQIILATMVMGLNFFDWKIGSNPFVLLRNTMDAPIFQNAEYLSMIQDGNDLNPLLQNYWMVIHPPVLFLGFASVLIPFAFALSGLWTRDYTGWTKPGLPWALFSAGSLGLGIMMGAAWAYESLTFGGYWAWDPVENASLVPWLTLVAAIHGLLIFRHTGNALRTSILFFILSFLLVLYSTYLTRSGDLQDTSVHAFTGEGITRAHLQFFLFAFVIPSFFIFFKRYKHIPFIQKEEEASSREFWMFVGSLVLFLSALSIILMTSVPVINKIAGLFVGKDSKVFTPLAFGEDSAFAYNRIQVFVAIIIGLLTGFGMYLKYKNTGKAAMRKILAPAAVALVVSVLVIWLGKVNFSDKGAGYMAAVWLAVAAAIYAAIANAAYIWIGMNGSMKRSGGAIAHLGFALMLVGILISSSKKEVLSLNTSGIFINFGEGSKEQSGENLTLVKGVRNDMGKYFVTYESDSAHPKKPLWFYQVRFQSKDSSENFVLQPNAFVNYKGNEGLMANPDSKHYWNEDVFTYITSLPDPNKNKDTATFQPKTVNPGDTVFYSKGYVIVEGLENHRNIPGAGFTEKDSVSVATVKVFAKTGSQYTSKPILISKGGATFAEPDTVVAENLVLQLQSVQGKQATIGFKESESIMQYVTLKAYKFPFINVLWLGTILMVIGFFIAALRRIETNRIQLKKI</sequence>
<dbReference type="PRINTS" id="PR01410">
    <property type="entry name" value="CCBIOGENESIS"/>
</dbReference>
<feature type="transmembrane region" description="Helical" evidence="3">
    <location>
        <begin position="12"/>
        <end position="33"/>
    </location>
</feature>
<dbReference type="InterPro" id="IPR003567">
    <property type="entry name" value="Cyt_c_biogenesis"/>
</dbReference>
<dbReference type="AlphaFoldDB" id="A0A1M5HJD7"/>
<dbReference type="GO" id="GO:0015232">
    <property type="term" value="F:heme transmembrane transporter activity"/>
    <property type="evidence" value="ECO:0007669"/>
    <property type="project" value="InterPro"/>
</dbReference>
<feature type="transmembrane region" description="Helical" evidence="3">
    <location>
        <begin position="132"/>
        <end position="155"/>
    </location>
</feature>
<dbReference type="GO" id="GO:0020037">
    <property type="term" value="F:heme binding"/>
    <property type="evidence" value="ECO:0007669"/>
    <property type="project" value="InterPro"/>
</dbReference>
<dbReference type="InterPro" id="IPR032523">
    <property type="entry name" value="CcmF_C"/>
</dbReference>
<feature type="transmembrane region" description="Helical" evidence="3">
    <location>
        <begin position="344"/>
        <end position="362"/>
    </location>
</feature>
<evidence type="ECO:0000259" key="4">
    <source>
        <dbReference type="Pfam" id="PF01578"/>
    </source>
</evidence>
<keyword evidence="3" id="KW-1133">Transmembrane helix</keyword>
<feature type="domain" description="Cytochrome c assembly protein" evidence="4">
    <location>
        <begin position="105"/>
        <end position="325"/>
    </location>
</feature>
<dbReference type="PANTHER" id="PTHR43653:SF1">
    <property type="entry name" value="CYTOCHROME C-TYPE BIOGENESIS PROTEIN CCMF"/>
    <property type="match status" value="1"/>
</dbReference>
<feature type="transmembrane region" description="Helical" evidence="3">
    <location>
        <begin position="279"/>
        <end position="295"/>
    </location>
</feature>
<evidence type="ECO:0000256" key="3">
    <source>
        <dbReference type="SAM" id="Phobius"/>
    </source>
</evidence>
<evidence type="ECO:0000313" key="7">
    <source>
        <dbReference type="Proteomes" id="UP000184368"/>
    </source>
</evidence>
<dbReference type="GO" id="GO:0016020">
    <property type="term" value="C:membrane"/>
    <property type="evidence" value="ECO:0007669"/>
    <property type="project" value="InterPro"/>
</dbReference>
<dbReference type="RefSeq" id="WP_073047243.1">
    <property type="nucleotide sequence ID" value="NZ_FQUO01000019.1"/>
</dbReference>
<accession>A0A1M5HJD7</accession>
<feature type="transmembrane region" description="Helical" evidence="3">
    <location>
        <begin position="307"/>
        <end position="324"/>
    </location>
</feature>
<feature type="transmembrane region" description="Helical" evidence="3">
    <location>
        <begin position="107"/>
        <end position="125"/>
    </location>
</feature>
<dbReference type="STRING" id="1302690.BUE76_14090"/>
<dbReference type="Pfam" id="PF16327">
    <property type="entry name" value="CcmF_C"/>
    <property type="match status" value="1"/>
</dbReference>
<dbReference type="EMBL" id="FQUO01000019">
    <property type="protein sequence ID" value="SHG16089.1"/>
    <property type="molecule type" value="Genomic_DNA"/>
</dbReference>
<feature type="transmembrane region" description="Helical" evidence="3">
    <location>
        <begin position="498"/>
        <end position="522"/>
    </location>
</feature>
<proteinExistence type="inferred from homology"/>
<evidence type="ECO:0000256" key="1">
    <source>
        <dbReference type="ARBA" id="ARBA00009186"/>
    </source>
</evidence>
<dbReference type="OrthoDB" id="9761451at2"/>
<feature type="transmembrane region" description="Helical" evidence="3">
    <location>
        <begin position="469"/>
        <end position="486"/>
    </location>
</feature>
<feature type="domain" description="Cytochrome c-type biogenesis protein CcmF C-terminal" evidence="5">
    <location>
        <begin position="349"/>
        <end position="553"/>
    </location>
</feature>
<feature type="transmembrane region" description="Helical" evidence="3">
    <location>
        <begin position="54"/>
        <end position="74"/>
    </location>
</feature>
<dbReference type="PANTHER" id="PTHR43653">
    <property type="entry name" value="CYTOCHROME C ASSEMBLY PROTEIN-RELATED"/>
    <property type="match status" value="1"/>
</dbReference>
<feature type="transmembrane region" description="Helical" evidence="3">
    <location>
        <begin position="438"/>
        <end position="457"/>
    </location>
</feature>